<evidence type="ECO:0000256" key="2">
    <source>
        <dbReference type="ARBA" id="ARBA00004687"/>
    </source>
</evidence>
<dbReference type="PANTHER" id="PTHR21072:SF13">
    <property type="entry name" value="GPI TRANSAMIDASE COMPONENT PIG-S"/>
    <property type="match status" value="1"/>
</dbReference>
<dbReference type="GO" id="GO:0042765">
    <property type="term" value="C:GPI-anchor transamidase complex"/>
    <property type="evidence" value="ECO:0007669"/>
    <property type="project" value="InterPro"/>
</dbReference>
<keyword evidence="12" id="KW-1185">Reference proteome</keyword>
<name>B4INZ6_DROSE</name>
<evidence type="ECO:0000256" key="5">
    <source>
        <dbReference type="ARBA" id="ARBA00022692"/>
    </source>
</evidence>
<comment type="pathway">
    <text evidence="2">Glycolipid biosynthesis; glycosylphosphatidylinositol-anchor biosynthesis.</text>
</comment>
<proteinExistence type="inferred from homology"/>
<dbReference type="PhylomeDB" id="B4INZ6"/>
<evidence type="ECO:0000256" key="7">
    <source>
        <dbReference type="ARBA" id="ARBA00022989"/>
    </source>
</evidence>
<reference evidence="11 12" key="1">
    <citation type="journal article" date="2007" name="Nature">
        <title>Evolution of genes and genomes on the Drosophila phylogeny.</title>
        <authorList>
            <consortium name="Drosophila 12 Genomes Consortium"/>
            <person name="Clark A.G."/>
            <person name="Eisen M.B."/>
            <person name="Smith D.R."/>
            <person name="Bergman C.M."/>
            <person name="Oliver B."/>
            <person name="Markow T.A."/>
            <person name="Kaufman T.C."/>
            <person name="Kellis M."/>
            <person name="Gelbart W."/>
            <person name="Iyer V.N."/>
            <person name="Pollard D.A."/>
            <person name="Sackton T.B."/>
            <person name="Larracuente A.M."/>
            <person name="Singh N.D."/>
            <person name="Abad J.P."/>
            <person name="Abt D.N."/>
            <person name="Adryan B."/>
            <person name="Aguade M."/>
            <person name="Akashi H."/>
            <person name="Anderson W.W."/>
            <person name="Aquadro C.F."/>
            <person name="Ardell D.H."/>
            <person name="Arguello R."/>
            <person name="Artieri C.G."/>
            <person name="Barbash D.A."/>
            <person name="Barker D."/>
            <person name="Barsanti P."/>
            <person name="Batterham P."/>
            <person name="Batzoglou S."/>
            <person name="Begun D."/>
            <person name="Bhutkar A."/>
            <person name="Blanco E."/>
            <person name="Bosak S.A."/>
            <person name="Bradley R.K."/>
            <person name="Brand A.D."/>
            <person name="Brent M.R."/>
            <person name="Brooks A.N."/>
            <person name="Brown R.H."/>
            <person name="Butlin R.K."/>
            <person name="Caggese C."/>
            <person name="Calvi B.R."/>
            <person name="Bernardo de Carvalho A."/>
            <person name="Caspi A."/>
            <person name="Castrezana S."/>
            <person name="Celniker S.E."/>
            <person name="Chang J.L."/>
            <person name="Chapple C."/>
            <person name="Chatterji S."/>
            <person name="Chinwalla A."/>
            <person name="Civetta A."/>
            <person name="Clifton S.W."/>
            <person name="Comeron J.M."/>
            <person name="Costello J.C."/>
            <person name="Coyne J.A."/>
            <person name="Daub J."/>
            <person name="David R.G."/>
            <person name="Delcher A.L."/>
            <person name="Delehaunty K."/>
            <person name="Do C.B."/>
            <person name="Ebling H."/>
            <person name="Edwards K."/>
            <person name="Eickbush T."/>
            <person name="Evans J.D."/>
            <person name="Filipski A."/>
            <person name="Findeiss S."/>
            <person name="Freyhult E."/>
            <person name="Fulton L."/>
            <person name="Fulton R."/>
            <person name="Garcia A.C."/>
            <person name="Gardiner A."/>
            <person name="Garfield D.A."/>
            <person name="Garvin B.E."/>
            <person name="Gibson G."/>
            <person name="Gilbert D."/>
            <person name="Gnerre S."/>
            <person name="Godfrey J."/>
            <person name="Good R."/>
            <person name="Gotea V."/>
            <person name="Gravely B."/>
            <person name="Greenberg A.J."/>
            <person name="Griffiths-Jones S."/>
            <person name="Gross S."/>
            <person name="Guigo R."/>
            <person name="Gustafson E.A."/>
            <person name="Haerty W."/>
            <person name="Hahn M.W."/>
            <person name="Halligan D.L."/>
            <person name="Halpern A.L."/>
            <person name="Halter G.M."/>
            <person name="Han M.V."/>
            <person name="Heger A."/>
            <person name="Hillier L."/>
            <person name="Hinrichs A.S."/>
            <person name="Holmes I."/>
            <person name="Hoskins R.A."/>
            <person name="Hubisz M.J."/>
            <person name="Hultmark D."/>
            <person name="Huntley M.A."/>
            <person name="Jaffe D.B."/>
            <person name="Jagadeeshan S."/>
            <person name="Jeck W.R."/>
            <person name="Johnson J."/>
            <person name="Jones C.D."/>
            <person name="Jordan W.C."/>
            <person name="Karpen G.H."/>
            <person name="Kataoka E."/>
            <person name="Keightley P.D."/>
            <person name="Kheradpour P."/>
            <person name="Kirkness E.F."/>
            <person name="Koerich L.B."/>
            <person name="Kristiansen K."/>
            <person name="Kudrna D."/>
            <person name="Kulathinal R.J."/>
            <person name="Kumar S."/>
            <person name="Kwok R."/>
            <person name="Lander E."/>
            <person name="Langley C.H."/>
            <person name="Lapoint R."/>
            <person name="Lazzaro B.P."/>
            <person name="Lee S.J."/>
            <person name="Levesque L."/>
            <person name="Li R."/>
            <person name="Lin C.F."/>
            <person name="Lin M.F."/>
            <person name="Lindblad-Toh K."/>
            <person name="Llopart A."/>
            <person name="Long M."/>
            <person name="Low L."/>
            <person name="Lozovsky E."/>
            <person name="Lu J."/>
            <person name="Luo M."/>
            <person name="Machado C.A."/>
            <person name="Makalowski W."/>
            <person name="Marzo M."/>
            <person name="Matsuda M."/>
            <person name="Matzkin L."/>
            <person name="McAllister B."/>
            <person name="McBride C.S."/>
            <person name="McKernan B."/>
            <person name="McKernan K."/>
            <person name="Mendez-Lago M."/>
            <person name="Minx P."/>
            <person name="Mollenhauer M.U."/>
            <person name="Montooth K."/>
            <person name="Mount S.M."/>
            <person name="Mu X."/>
            <person name="Myers E."/>
            <person name="Negre B."/>
            <person name="Newfeld S."/>
            <person name="Nielsen R."/>
            <person name="Noor M.A."/>
            <person name="O'Grady P."/>
            <person name="Pachter L."/>
            <person name="Papaceit M."/>
            <person name="Parisi M.J."/>
            <person name="Parisi M."/>
            <person name="Parts L."/>
            <person name="Pedersen J.S."/>
            <person name="Pesole G."/>
            <person name="Phillippy A.M."/>
            <person name="Ponting C.P."/>
            <person name="Pop M."/>
            <person name="Porcelli D."/>
            <person name="Powell J.R."/>
            <person name="Prohaska S."/>
            <person name="Pruitt K."/>
            <person name="Puig M."/>
            <person name="Quesneville H."/>
            <person name="Ram K.R."/>
            <person name="Rand D."/>
            <person name="Rasmussen M.D."/>
            <person name="Reed L.K."/>
            <person name="Reenan R."/>
            <person name="Reily A."/>
            <person name="Remington K.A."/>
            <person name="Rieger T.T."/>
            <person name="Ritchie M.G."/>
            <person name="Robin C."/>
            <person name="Rogers Y.H."/>
            <person name="Rohde C."/>
            <person name="Rozas J."/>
            <person name="Rubenfield M.J."/>
            <person name="Ruiz A."/>
            <person name="Russo S."/>
            <person name="Salzberg S.L."/>
            <person name="Sanchez-Gracia A."/>
            <person name="Saranga D.J."/>
            <person name="Sato H."/>
            <person name="Schaeffer S.W."/>
            <person name="Schatz M.C."/>
            <person name="Schlenke T."/>
            <person name="Schwartz R."/>
            <person name="Segarra C."/>
            <person name="Singh R.S."/>
            <person name="Sirot L."/>
            <person name="Sirota M."/>
            <person name="Sisneros N.B."/>
            <person name="Smith C.D."/>
            <person name="Smith T.F."/>
            <person name="Spieth J."/>
            <person name="Stage D.E."/>
            <person name="Stark A."/>
            <person name="Stephan W."/>
            <person name="Strausberg R.L."/>
            <person name="Strempel S."/>
            <person name="Sturgill D."/>
            <person name="Sutton G."/>
            <person name="Sutton G.G."/>
            <person name="Tao W."/>
            <person name="Teichmann S."/>
            <person name="Tobari Y.N."/>
            <person name="Tomimura Y."/>
            <person name="Tsolas J.M."/>
            <person name="Valente V.L."/>
            <person name="Venter E."/>
            <person name="Venter J.C."/>
            <person name="Vicario S."/>
            <person name="Vieira F.G."/>
            <person name="Vilella A.J."/>
            <person name="Villasante A."/>
            <person name="Walenz B."/>
            <person name="Wang J."/>
            <person name="Wasserman M."/>
            <person name="Watts T."/>
            <person name="Wilson D."/>
            <person name="Wilson R.K."/>
            <person name="Wing R.A."/>
            <person name="Wolfner M.F."/>
            <person name="Wong A."/>
            <person name="Wong G.K."/>
            <person name="Wu C.I."/>
            <person name="Wu G."/>
            <person name="Yamamoto D."/>
            <person name="Yang H.P."/>
            <person name="Yang S.P."/>
            <person name="Yorke J.A."/>
            <person name="Yoshida K."/>
            <person name="Zdobnov E."/>
            <person name="Zhang P."/>
            <person name="Zhang Y."/>
            <person name="Zimin A.V."/>
            <person name="Baldwin J."/>
            <person name="Abdouelleil A."/>
            <person name="Abdulkadir J."/>
            <person name="Abebe A."/>
            <person name="Abera B."/>
            <person name="Abreu J."/>
            <person name="Acer S.C."/>
            <person name="Aftuck L."/>
            <person name="Alexander A."/>
            <person name="An P."/>
            <person name="Anderson E."/>
            <person name="Anderson S."/>
            <person name="Arachi H."/>
            <person name="Azer M."/>
            <person name="Bachantsang P."/>
            <person name="Barry A."/>
            <person name="Bayul T."/>
            <person name="Berlin A."/>
            <person name="Bessette D."/>
            <person name="Bloom T."/>
            <person name="Blye J."/>
            <person name="Boguslavskiy L."/>
            <person name="Bonnet C."/>
            <person name="Boukhgalter B."/>
            <person name="Bourzgui I."/>
            <person name="Brown A."/>
            <person name="Cahill P."/>
            <person name="Channer S."/>
            <person name="Cheshatsang Y."/>
            <person name="Chuda L."/>
            <person name="Citroen M."/>
            <person name="Collymore A."/>
            <person name="Cooke P."/>
            <person name="Costello M."/>
            <person name="D'Aco K."/>
            <person name="Daza R."/>
            <person name="De Haan G."/>
            <person name="DeGray S."/>
            <person name="DeMaso C."/>
            <person name="Dhargay N."/>
            <person name="Dooley K."/>
            <person name="Dooley E."/>
            <person name="Doricent M."/>
            <person name="Dorje P."/>
            <person name="Dorjee K."/>
            <person name="Dupes A."/>
            <person name="Elong R."/>
            <person name="Falk J."/>
            <person name="Farina A."/>
            <person name="Faro S."/>
            <person name="Ferguson D."/>
            <person name="Fisher S."/>
            <person name="Foley C.D."/>
            <person name="Franke A."/>
            <person name="Friedrich D."/>
            <person name="Gadbois L."/>
            <person name="Gearin G."/>
            <person name="Gearin C.R."/>
            <person name="Giannoukos G."/>
            <person name="Goode T."/>
            <person name="Graham J."/>
            <person name="Grandbois E."/>
            <person name="Grewal S."/>
            <person name="Gyaltsen K."/>
            <person name="Hafez N."/>
            <person name="Hagos B."/>
            <person name="Hall J."/>
            <person name="Henson C."/>
            <person name="Hollinger A."/>
            <person name="Honan T."/>
            <person name="Huard M.D."/>
            <person name="Hughes L."/>
            <person name="Hurhula B."/>
            <person name="Husby M.E."/>
            <person name="Kamat A."/>
            <person name="Kanga B."/>
            <person name="Kashin S."/>
            <person name="Khazanovich D."/>
            <person name="Kisner P."/>
            <person name="Lance K."/>
            <person name="Lara M."/>
            <person name="Lee W."/>
            <person name="Lennon N."/>
            <person name="Letendre F."/>
            <person name="LeVine R."/>
            <person name="Lipovsky A."/>
            <person name="Liu X."/>
            <person name="Liu J."/>
            <person name="Liu S."/>
            <person name="Lokyitsang T."/>
            <person name="Lokyitsang Y."/>
            <person name="Lubonja R."/>
            <person name="Lui A."/>
            <person name="MacDonald P."/>
            <person name="Magnisalis V."/>
            <person name="Maru K."/>
            <person name="Matthews C."/>
            <person name="McCusker W."/>
            <person name="McDonough S."/>
            <person name="Mehta T."/>
            <person name="Meldrim J."/>
            <person name="Meneus L."/>
            <person name="Mihai O."/>
            <person name="Mihalev A."/>
            <person name="Mihova T."/>
            <person name="Mittelman R."/>
            <person name="Mlenga V."/>
            <person name="Montmayeur A."/>
            <person name="Mulrain L."/>
            <person name="Navidi A."/>
            <person name="Naylor J."/>
            <person name="Negash T."/>
            <person name="Nguyen T."/>
            <person name="Nguyen N."/>
            <person name="Nicol R."/>
            <person name="Norbu C."/>
            <person name="Norbu N."/>
            <person name="Novod N."/>
            <person name="O'Neill B."/>
            <person name="Osman S."/>
            <person name="Markiewicz E."/>
            <person name="Oyono O.L."/>
            <person name="Patti C."/>
            <person name="Phunkhang P."/>
            <person name="Pierre F."/>
            <person name="Priest M."/>
            <person name="Raghuraman S."/>
            <person name="Rege F."/>
            <person name="Reyes R."/>
            <person name="Rise C."/>
            <person name="Rogov P."/>
            <person name="Ross K."/>
            <person name="Ryan E."/>
            <person name="Settipalli S."/>
            <person name="Shea T."/>
            <person name="Sherpa N."/>
            <person name="Shi L."/>
            <person name="Shih D."/>
            <person name="Sparrow T."/>
            <person name="Spaulding J."/>
            <person name="Stalker J."/>
            <person name="Stange-Thomann N."/>
            <person name="Stavropoulos S."/>
            <person name="Stone C."/>
            <person name="Strader C."/>
            <person name="Tesfaye S."/>
            <person name="Thomson T."/>
            <person name="Thoulutsang Y."/>
            <person name="Thoulutsang D."/>
            <person name="Topham K."/>
            <person name="Topping I."/>
            <person name="Tsamla T."/>
            <person name="Vassiliev H."/>
            <person name="Vo A."/>
            <person name="Wangchuk T."/>
            <person name="Wangdi T."/>
            <person name="Weiand M."/>
            <person name="Wilkinson J."/>
            <person name="Wilson A."/>
            <person name="Yadav S."/>
            <person name="Young G."/>
            <person name="Yu Q."/>
            <person name="Zembek L."/>
            <person name="Zhong D."/>
            <person name="Zimmer A."/>
            <person name="Zwirko Z."/>
            <person name="Jaffe D.B."/>
            <person name="Alvarez P."/>
            <person name="Brockman W."/>
            <person name="Butler J."/>
            <person name="Chin C."/>
            <person name="Gnerre S."/>
            <person name="Grabherr M."/>
            <person name="Kleber M."/>
            <person name="Mauceli E."/>
            <person name="MacCallum I."/>
        </authorList>
    </citation>
    <scope>NUCLEOTIDE SEQUENCE [LARGE SCALE GENOMIC DNA]</scope>
    <source>
        <strain evidence="12">Rob3c / Tucson 14021-0248.25</strain>
    </source>
</reference>
<dbReference type="PANTHER" id="PTHR21072">
    <property type="entry name" value="GPI TRANSAMIDASE COMPONENT PIG-S"/>
    <property type="match status" value="1"/>
</dbReference>
<feature type="transmembrane region" description="Helical" evidence="10">
    <location>
        <begin position="7"/>
        <end position="26"/>
    </location>
</feature>
<dbReference type="EMBL" id="CH677315">
    <property type="protein sequence ID" value="EDW48751.1"/>
    <property type="molecule type" value="Genomic_DNA"/>
</dbReference>
<evidence type="ECO:0000256" key="1">
    <source>
        <dbReference type="ARBA" id="ARBA00004477"/>
    </source>
</evidence>
<organism evidence="12">
    <name type="scientific">Drosophila sechellia</name>
    <name type="common">Fruit fly</name>
    <dbReference type="NCBI Taxonomy" id="7238"/>
    <lineage>
        <taxon>Eukaryota</taxon>
        <taxon>Metazoa</taxon>
        <taxon>Ecdysozoa</taxon>
        <taxon>Arthropoda</taxon>
        <taxon>Hexapoda</taxon>
        <taxon>Insecta</taxon>
        <taxon>Pterygota</taxon>
        <taxon>Neoptera</taxon>
        <taxon>Endopterygota</taxon>
        <taxon>Diptera</taxon>
        <taxon>Brachycera</taxon>
        <taxon>Muscomorpha</taxon>
        <taxon>Ephydroidea</taxon>
        <taxon>Drosophilidae</taxon>
        <taxon>Drosophila</taxon>
        <taxon>Sophophora</taxon>
    </lineage>
</organism>
<dbReference type="InterPro" id="IPR019540">
    <property type="entry name" value="PtdIno-glycan_biosynth_class_S"/>
</dbReference>
<evidence type="ECO:0000256" key="10">
    <source>
        <dbReference type="SAM" id="Phobius"/>
    </source>
</evidence>
<gene>
    <name evidence="11" type="primary">Dsec\GM16467</name>
    <name evidence="11" type="ORF">Dsec_GM16467</name>
</gene>
<keyword evidence="5 10" id="KW-0812">Transmembrane</keyword>
<dbReference type="AlphaFoldDB" id="B4INZ6"/>
<keyword evidence="4" id="KW-0337">GPI-anchor biosynthesis</keyword>
<evidence type="ECO:0000256" key="3">
    <source>
        <dbReference type="ARBA" id="ARBA00005316"/>
    </source>
</evidence>
<evidence type="ECO:0000256" key="6">
    <source>
        <dbReference type="ARBA" id="ARBA00022824"/>
    </source>
</evidence>
<evidence type="ECO:0000256" key="9">
    <source>
        <dbReference type="ARBA" id="ARBA00023180"/>
    </source>
</evidence>
<keyword evidence="7 10" id="KW-1133">Transmembrane helix</keyword>
<dbReference type="Pfam" id="PF10510">
    <property type="entry name" value="PIG-S"/>
    <property type="match status" value="1"/>
</dbReference>
<dbReference type="GO" id="GO:0006506">
    <property type="term" value="P:GPI anchor biosynthetic process"/>
    <property type="evidence" value="ECO:0007669"/>
    <property type="project" value="UniProtKB-UniPathway"/>
</dbReference>
<protein>
    <submittedName>
        <fullName evidence="11">GM16467</fullName>
    </submittedName>
</protein>
<dbReference type="HOGENOM" id="CLU_147606_0_0_1"/>
<keyword evidence="6" id="KW-0256">Endoplasmic reticulum</keyword>
<keyword evidence="9" id="KW-0325">Glycoprotein</keyword>
<keyword evidence="8 10" id="KW-0472">Membrane</keyword>
<dbReference type="UniPathway" id="UPA00196"/>
<sequence>MKYKFRIGATLAFIVVIIGIGVPMWWRTTTVYRVNLPSTEILSLSETPIKTAVQVAIYTQDTSRGQLLIAELQSAFSDNEIWSVEFKQLSPTPKTQEAHTPAALEKLLLENHVQSVGDFMFIEWPKLQEELLLTTERSALMRSDTRPR</sequence>
<evidence type="ECO:0000313" key="11">
    <source>
        <dbReference type="EMBL" id="EDW48751.1"/>
    </source>
</evidence>
<dbReference type="GO" id="GO:0016255">
    <property type="term" value="P:attachment of GPI anchor to protein"/>
    <property type="evidence" value="ECO:0007669"/>
    <property type="project" value="InterPro"/>
</dbReference>
<comment type="subcellular location">
    <subcellularLocation>
        <location evidence="1">Endoplasmic reticulum membrane</location>
        <topology evidence="1">Multi-pass membrane protein</topology>
    </subcellularLocation>
</comment>
<dbReference type="STRING" id="7238.B4INZ6"/>
<comment type="similarity">
    <text evidence="3">Belongs to the PIGS family.</text>
</comment>
<evidence type="ECO:0000256" key="8">
    <source>
        <dbReference type="ARBA" id="ARBA00023136"/>
    </source>
</evidence>
<evidence type="ECO:0000313" key="12">
    <source>
        <dbReference type="Proteomes" id="UP000001292"/>
    </source>
</evidence>
<accession>B4INZ6</accession>
<dbReference type="Proteomes" id="UP000001292">
    <property type="component" value="Unassembled WGS sequence"/>
</dbReference>
<evidence type="ECO:0000256" key="4">
    <source>
        <dbReference type="ARBA" id="ARBA00022502"/>
    </source>
</evidence>